<dbReference type="Proteomes" id="UP000814128">
    <property type="component" value="Unassembled WGS sequence"/>
</dbReference>
<proteinExistence type="predicted"/>
<reference evidence="1" key="1">
    <citation type="submission" date="2021-02" db="EMBL/GenBank/DDBJ databases">
        <authorList>
            <consortium name="DOE Joint Genome Institute"/>
            <person name="Ahrendt S."/>
            <person name="Looney B.P."/>
            <person name="Miyauchi S."/>
            <person name="Morin E."/>
            <person name="Drula E."/>
            <person name="Courty P.E."/>
            <person name="Chicoki N."/>
            <person name="Fauchery L."/>
            <person name="Kohler A."/>
            <person name="Kuo A."/>
            <person name="Labutti K."/>
            <person name="Pangilinan J."/>
            <person name="Lipzen A."/>
            <person name="Riley R."/>
            <person name="Andreopoulos W."/>
            <person name="He G."/>
            <person name="Johnson J."/>
            <person name="Barry K.W."/>
            <person name="Grigoriev I.V."/>
            <person name="Nagy L."/>
            <person name="Hibbett D."/>
            <person name="Henrissat B."/>
            <person name="Matheny P.B."/>
            <person name="Labbe J."/>
            <person name="Martin F."/>
        </authorList>
    </citation>
    <scope>NUCLEOTIDE SEQUENCE</scope>
    <source>
        <strain evidence="1">EC-137</strain>
    </source>
</reference>
<evidence type="ECO:0000313" key="2">
    <source>
        <dbReference type="Proteomes" id="UP000814128"/>
    </source>
</evidence>
<name>A0ACB8QCJ2_9AGAM</name>
<protein>
    <submittedName>
        <fullName evidence="1">Mitochondrial ribosomal subunit S27-domain-containing protein</fullName>
    </submittedName>
</protein>
<feature type="non-terminal residue" evidence="1">
    <location>
        <position position="1"/>
    </location>
</feature>
<accession>A0ACB8QCJ2</accession>
<gene>
    <name evidence="1" type="ORF">K488DRAFT_35011</name>
</gene>
<comment type="caution">
    <text evidence="1">The sequence shown here is derived from an EMBL/GenBank/DDBJ whole genome shotgun (WGS) entry which is preliminary data.</text>
</comment>
<reference evidence="1" key="2">
    <citation type="journal article" date="2022" name="New Phytol.">
        <title>Evolutionary transition to the ectomycorrhizal habit in the genomes of a hyperdiverse lineage of mushroom-forming fungi.</title>
        <authorList>
            <person name="Looney B."/>
            <person name="Miyauchi S."/>
            <person name="Morin E."/>
            <person name="Drula E."/>
            <person name="Courty P.E."/>
            <person name="Kohler A."/>
            <person name="Kuo A."/>
            <person name="LaButti K."/>
            <person name="Pangilinan J."/>
            <person name="Lipzen A."/>
            <person name="Riley R."/>
            <person name="Andreopoulos W."/>
            <person name="He G."/>
            <person name="Johnson J."/>
            <person name="Nolan M."/>
            <person name="Tritt A."/>
            <person name="Barry K.W."/>
            <person name="Grigoriev I.V."/>
            <person name="Nagy L.G."/>
            <person name="Hibbett D."/>
            <person name="Henrissat B."/>
            <person name="Matheny P.B."/>
            <person name="Labbe J."/>
            <person name="Martin F.M."/>
        </authorList>
    </citation>
    <scope>NUCLEOTIDE SEQUENCE</scope>
    <source>
        <strain evidence="1">EC-137</strain>
    </source>
</reference>
<dbReference type="EMBL" id="MU273706">
    <property type="protein sequence ID" value="KAI0029001.1"/>
    <property type="molecule type" value="Genomic_DNA"/>
</dbReference>
<organism evidence="1 2">
    <name type="scientific">Vararia minispora EC-137</name>
    <dbReference type="NCBI Taxonomy" id="1314806"/>
    <lineage>
        <taxon>Eukaryota</taxon>
        <taxon>Fungi</taxon>
        <taxon>Dikarya</taxon>
        <taxon>Basidiomycota</taxon>
        <taxon>Agaricomycotina</taxon>
        <taxon>Agaricomycetes</taxon>
        <taxon>Russulales</taxon>
        <taxon>Lachnocladiaceae</taxon>
        <taxon>Vararia</taxon>
    </lineage>
</organism>
<keyword evidence="2" id="KW-1185">Reference proteome</keyword>
<feature type="non-terminal residue" evidence="1">
    <location>
        <position position="95"/>
    </location>
</feature>
<sequence>PARIRHLAHLRAQLFQTAWNPLSLRTGAKYLRRRLVGPAMVDYYPQRWNMAMVNRLLPAGIEWPDREEEQRLWDIEYRKSRGKGTPKKAKSERPS</sequence>
<evidence type="ECO:0000313" key="1">
    <source>
        <dbReference type="EMBL" id="KAI0029001.1"/>
    </source>
</evidence>